<evidence type="ECO:0000256" key="9">
    <source>
        <dbReference type="SAM" id="Phobius"/>
    </source>
</evidence>
<evidence type="ECO:0000313" key="10">
    <source>
        <dbReference type="EMBL" id="CAB4560278.1"/>
    </source>
</evidence>
<protein>
    <submittedName>
        <fullName evidence="10">Unannotated protein</fullName>
    </submittedName>
</protein>
<evidence type="ECO:0000313" key="11">
    <source>
        <dbReference type="EMBL" id="CAB4645394.1"/>
    </source>
</evidence>
<keyword evidence="7 9" id="KW-1133">Transmembrane helix</keyword>
<keyword evidence="4" id="KW-0997">Cell inner membrane</keyword>
<keyword evidence="3" id="KW-1003">Cell membrane</keyword>
<proteinExistence type="predicted"/>
<comment type="subcellular location">
    <subcellularLocation>
        <location evidence="1">Cell inner membrane</location>
        <topology evidence="1">Single-pass membrane protein</topology>
    </subcellularLocation>
</comment>
<feature type="transmembrane region" description="Helical" evidence="9">
    <location>
        <begin position="6"/>
        <end position="26"/>
    </location>
</feature>
<dbReference type="GO" id="GO:0017004">
    <property type="term" value="P:cytochrome complex assembly"/>
    <property type="evidence" value="ECO:0007669"/>
    <property type="project" value="UniProtKB-KW"/>
</dbReference>
<name>A0A6J6DFY7_9ZZZZ</name>
<organism evidence="10">
    <name type="scientific">freshwater metagenome</name>
    <dbReference type="NCBI Taxonomy" id="449393"/>
    <lineage>
        <taxon>unclassified sequences</taxon>
        <taxon>metagenomes</taxon>
        <taxon>ecological metagenomes</taxon>
    </lineage>
</organism>
<keyword evidence="6" id="KW-0201">Cytochrome c-type biogenesis</keyword>
<gene>
    <name evidence="10" type="ORF">UFOPK1572_00780</name>
    <name evidence="11" type="ORF">UFOPK2169_00409</name>
</gene>
<dbReference type="GO" id="GO:0015886">
    <property type="term" value="P:heme transport"/>
    <property type="evidence" value="ECO:0007669"/>
    <property type="project" value="InterPro"/>
</dbReference>
<evidence type="ECO:0000256" key="3">
    <source>
        <dbReference type="ARBA" id="ARBA00022475"/>
    </source>
</evidence>
<dbReference type="Pfam" id="PF04995">
    <property type="entry name" value="CcmD"/>
    <property type="match status" value="1"/>
</dbReference>
<dbReference type="EMBL" id="CAEZTC010000086">
    <property type="protein sequence ID" value="CAB4560278.1"/>
    <property type="molecule type" value="Genomic_DNA"/>
</dbReference>
<evidence type="ECO:0000256" key="4">
    <source>
        <dbReference type="ARBA" id="ARBA00022519"/>
    </source>
</evidence>
<evidence type="ECO:0000256" key="6">
    <source>
        <dbReference type="ARBA" id="ARBA00022748"/>
    </source>
</evidence>
<evidence type="ECO:0000256" key="1">
    <source>
        <dbReference type="ARBA" id="ARBA00004377"/>
    </source>
</evidence>
<dbReference type="InterPro" id="IPR007078">
    <property type="entry name" value="Haem_export_protD_CcmD"/>
</dbReference>
<evidence type="ECO:0000256" key="7">
    <source>
        <dbReference type="ARBA" id="ARBA00022989"/>
    </source>
</evidence>
<sequence length="44" mass="4965">MEHASFIIGSWVVTALAVGVYAGWIIKRGRDLARRSSDKDFPWT</sequence>
<evidence type="ECO:0000256" key="5">
    <source>
        <dbReference type="ARBA" id="ARBA00022692"/>
    </source>
</evidence>
<dbReference type="NCBIfam" id="TIGR03141">
    <property type="entry name" value="cytochro_ccmD"/>
    <property type="match status" value="1"/>
</dbReference>
<keyword evidence="8 9" id="KW-0472">Membrane</keyword>
<reference evidence="10" key="1">
    <citation type="submission" date="2020-05" db="EMBL/GenBank/DDBJ databases">
        <authorList>
            <person name="Chiriac C."/>
            <person name="Salcher M."/>
            <person name="Ghai R."/>
            <person name="Kavagutti S V."/>
        </authorList>
    </citation>
    <scope>NUCLEOTIDE SEQUENCE</scope>
</reference>
<dbReference type="AlphaFoldDB" id="A0A6J6DFY7"/>
<evidence type="ECO:0000256" key="8">
    <source>
        <dbReference type="ARBA" id="ARBA00023136"/>
    </source>
</evidence>
<dbReference type="EMBL" id="CAEZWE010000010">
    <property type="protein sequence ID" value="CAB4645394.1"/>
    <property type="molecule type" value="Genomic_DNA"/>
</dbReference>
<keyword evidence="2" id="KW-0813">Transport</keyword>
<keyword evidence="5 9" id="KW-0812">Transmembrane</keyword>
<accession>A0A6J6DFY7</accession>
<dbReference type="GO" id="GO:0005886">
    <property type="term" value="C:plasma membrane"/>
    <property type="evidence" value="ECO:0007669"/>
    <property type="project" value="UniProtKB-SubCell"/>
</dbReference>
<evidence type="ECO:0000256" key="2">
    <source>
        <dbReference type="ARBA" id="ARBA00022448"/>
    </source>
</evidence>